<dbReference type="RefSeq" id="WP_311604635.1">
    <property type="nucleotide sequence ID" value="NZ_JAVREM010000108.1"/>
</dbReference>
<proteinExistence type="predicted"/>
<protein>
    <submittedName>
        <fullName evidence="3">Type VI secretion protein</fullName>
    </submittedName>
</protein>
<accession>A0ABU2M0P4</accession>
<comment type="caution">
    <text evidence="3">The sequence shown here is derived from an EMBL/GenBank/DDBJ whole genome shotgun (WGS) entry which is preliminary data.</text>
</comment>
<sequence length="397" mass="42056">MSNDAPERRGGVPDALLVGALGLALGITTLVWTATGLAGLLRHGAWPDGVTFLRTAGALRSFLTAPRDVAAAWPAADPATLPSAALLWLTFLFQLVVLFSTALWISIRLAHFRARRRHREPPAEPEPAPAPAPAVERAPEPAPPVIEPETPAVAVAVPVESSEGQDPITAVLQAPPGLVVVDPTGRLWARTARQRDKLGPVHVYDPGHATDSPTRLRWAPQRGCEDMPLARRRAGALLAPVRPSEPVFRLDAETAEILLRCYLHAAALAGEPIQQVHRWASGRSAGAPGKVLRTHPRAAGGASMELESALTAHPGRRDAALELIGRALGGLDQLHIRQSCTPGRVDTIALDNLAGEGGTLYVVGDQRETAALRSALVDELATAHPQLTVVDVTEARA</sequence>
<dbReference type="Proteomes" id="UP001183420">
    <property type="component" value="Unassembled WGS sequence"/>
</dbReference>
<reference evidence="4" key="1">
    <citation type="submission" date="2023-07" db="EMBL/GenBank/DDBJ databases">
        <title>30 novel species of actinomycetes from the DSMZ collection.</title>
        <authorList>
            <person name="Nouioui I."/>
        </authorList>
    </citation>
    <scope>NUCLEOTIDE SEQUENCE [LARGE SCALE GENOMIC DNA]</scope>
    <source>
        <strain evidence="4">DSM 44918</strain>
    </source>
</reference>
<feature type="transmembrane region" description="Helical" evidence="2">
    <location>
        <begin position="12"/>
        <end position="32"/>
    </location>
</feature>
<evidence type="ECO:0000256" key="1">
    <source>
        <dbReference type="SAM" id="MobiDB-lite"/>
    </source>
</evidence>
<keyword evidence="4" id="KW-1185">Reference proteome</keyword>
<dbReference type="EMBL" id="JAVREM010000108">
    <property type="protein sequence ID" value="MDT0323430.1"/>
    <property type="molecule type" value="Genomic_DNA"/>
</dbReference>
<feature type="transmembrane region" description="Helical" evidence="2">
    <location>
        <begin position="85"/>
        <end position="107"/>
    </location>
</feature>
<evidence type="ECO:0000256" key="2">
    <source>
        <dbReference type="SAM" id="Phobius"/>
    </source>
</evidence>
<feature type="region of interest" description="Disordered" evidence="1">
    <location>
        <begin position="120"/>
        <end position="146"/>
    </location>
</feature>
<organism evidence="3 4">
    <name type="scientific">Streptomyces millisiae</name>
    <dbReference type="NCBI Taxonomy" id="3075542"/>
    <lineage>
        <taxon>Bacteria</taxon>
        <taxon>Bacillati</taxon>
        <taxon>Actinomycetota</taxon>
        <taxon>Actinomycetes</taxon>
        <taxon>Kitasatosporales</taxon>
        <taxon>Streptomycetaceae</taxon>
        <taxon>Streptomyces</taxon>
    </lineage>
</organism>
<keyword evidence="2" id="KW-1133">Transmembrane helix</keyword>
<keyword evidence="2" id="KW-0812">Transmembrane</keyword>
<evidence type="ECO:0000313" key="4">
    <source>
        <dbReference type="Proteomes" id="UP001183420"/>
    </source>
</evidence>
<keyword evidence="2" id="KW-0472">Membrane</keyword>
<name>A0ABU2M0P4_9ACTN</name>
<gene>
    <name evidence="3" type="ORF">RNC47_34520</name>
</gene>
<evidence type="ECO:0000313" key="3">
    <source>
        <dbReference type="EMBL" id="MDT0323430.1"/>
    </source>
</evidence>